<organism evidence="1 2">
    <name type="scientific">Candidatus Azambacteria bacterium RIFCSPLOWO2_02_FULL_44_14</name>
    <dbReference type="NCBI Taxonomy" id="1797306"/>
    <lineage>
        <taxon>Bacteria</taxon>
        <taxon>Candidatus Azamiibacteriota</taxon>
    </lineage>
</organism>
<name>A0A1F5CAW3_9BACT</name>
<sequence>MARDKKINNLLIIQLFLSATFFLMAGALLMRSPRFLLEDSQGPENVVSPQAPAQTAFSKAKVIIDFGDKKRIFEGPIVNGQNAADVVKQAALVGKLDLKWNEIGPTPRLIGIGESANGSKFWSAYINGKRLAASLYETKVNPNDEILLVFK</sequence>
<evidence type="ECO:0000313" key="1">
    <source>
        <dbReference type="EMBL" id="OGD40019.1"/>
    </source>
</evidence>
<protein>
    <recommendedName>
        <fullName evidence="3">DUF4430 domain-containing protein</fullName>
    </recommendedName>
</protein>
<dbReference type="Proteomes" id="UP000177197">
    <property type="component" value="Unassembled WGS sequence"/>
</dbReference>
<accession>A0A1F5CAW3</accession>
<dbReference type="EMBL" id="MEYV01000014">
    <property type="protein sequence ID" value="OGD40019.1"/>
    <property type="molecule type" value="Genomic_DNA"/>
</dbReference>
<reference evidence="1 2" key="1">
    <citation type="journal article" date="2016" name="Nat. Commun.">
        <title>Thousands of microbial genomes shed light on interconnected biogeochemical processes in an aquifer system.</title>
        <authorList>
            <person name="Anantharaman K."/>
            <person name="Brown C.T."/>
            <person name="Hug L.A."/>
            <person name="Sharon I."/>
            <person name="Castelle C.J."/>
            <person name="Probst A.J."/>
            <person name="Thomas B.C."/>
            <person name="Singh A."/>
            <person name="Wilkins M.J."/>
            <person name="Karaoz U."/>
            <person name="Brodie E.L."/>
            <person name="Williams K.H."/>
            <person name="Hubbard S.S."/>
            <person name="Banfield J.F."/>
        </authorList>
    </citation>
    <scope>NUCLEOTIDE SEQUENCE [LARGE SCALE GENOMIC DNA]</scope>
</reference>
<evidence type="ECO:0008006" key="3">
    <source>
        <dbReference type="Google" id="ProtNLM"/>
    </source>
</evidence>
<comment type="caution">
    <text evidence="1">The sequence shown here is derived from an EMBL/GenBank/DDBJ whole genome shotgun (WGS) entry which is preliminary data.</text>
</comment>
<proteinExistence type="predicted"/>
<dbReference type="AlphaFoldDB" id="A0A1F5CAW3"/>
<evidence type="ECO:0000313" key="2">
    <source>
        <dbReference type="Proteomes" id="UP000177197"/>
    </source>
</evidence>
<gene>
    <name evidence="1" type="ORF">A3I30_00200</name>
</gene>